<accession>A0A699JB39</accession>
<dbReference type="AlphaFoldDB" id="A0A699JB39"/>
<dbReference type="EMBL" id="BKCJ010388288">
    <property type="protein sequence ID" value="GFA22395.1"/>
    <property type="molecule type" value="Genomic_DNA"/>
</dbReference>
<gene>
    <name evidence="1" type="ORF">Tci_594367</name>
</gene>
<sequence length="66" mass="7558">MCQENKKNKDKPTKKGITGLVIDEMRILVDQKKFKSRKVYLHPDMDMAFVASIIKRDAVDGGNSIY</sequence>
<protein>
    <submittedName>
        <fullName evidence="1">Uncharacterized protein</fullName>
    </submittedName>
</protein>
<reference evidence="1" key="1">
    <citation type="journal article" date="2019" name="Sci. Rep.">
        <title>Draft genome of Tanacetum cinerariifolium, the natural source of mosquito coil.</title>
        <authorList>
            <person name="Yamashiro T."/>
            <person name="Shiraishi A."/>
            <person name="Satake H."/>
            <person name="Nakayama K."/>
        </authorList>
    </citation>
    <scope>NUCLEOTIDE SEQUENCE</scope>
</reference>
<proteinExistence type="predicted"/>
<organism evidence="1">
    <name type="scientific">Tanacetum cinerariifolium</name>
    <name type="common">Dalmatian daisy</name>
    <name type="synonym">Chrysanthemum cinerariifolium</name>
    <dbReference type="NCBI Taxonomy" id="118510"/>
    <lineage>
        <taxon>Eukaryota</taxon>
        <taxon>Viridiplantae</taxon>
        <taxon>Streptophyta</taxon>
        <taxon>Embryophyta</taxon>
        <taxon>Tracheophyta</taxon>
        <taxon>Spermatophyta</taxon>
        <taxon>Magnoliopsida</taxon>
        <taxon>eudicotyledons</taxon>
        <taxon>Gunneridae</taxon>
        <taxon>Pentapetalae</taxon>
        <taxon>asterids</taxon>
        <taxon>campanulids</taxon>
        <taxon>Asterales</taxon>
        <taxon>Asteraceae</taxon>
        <taxon>Asteroideae</taxon>
        <taxon>Anthemideae</taxon>
        <taxon>Anthemidinae</taxon>
        <taxon>Tanacetum</taxon>
    </lineage>
</organism>
<comment type="caution">
    <text evidence="1">The sequence shown here is derived from an EMBL/GenBank/DDBJ whole genome shotgun (WGS) entry which is preliminary data.</text>
</comment>
<name>A0A699JB39_TANCI</name>
<evidence type="ECO:0000313" key="1">
    <source>
        <dbReference type="EMBL" id="GFA22395.1"/>
    </source>
</evidence>